<feature type="non-terminal residue" evidence="1">
    <location>
        <position position="180"/>
    </location>
</feature>
<reference evidence="1 2" key="1">
    <citation type="journal article" date="2012" name="Proc. Natl. Acad. Sci. U.S.A.">
        <title>Antigenic diversity is generated by distinct evolutionary mechanisms in African trypanosome species.</title>
        <authorList>
            <person name="Jackson A.P."/>
            <person name="Berry A."/>
            <person name="Aslett M."/>
            <person name="Allison H.C."/>
            <person name="Burton P."/>
            <person name="Vavrova-Anderson J."/>
            <person name="Brown R."/>
            <person name="Browne H."/>
            <person name="Corton N."/>
            <person name="Hauser H."/>
            <person name="Gamble J."/>
            <person name="Gilderthorp R."/>
            <person name="Marcello L."/>
            <person name="McQuillan J."/>
            <person name="Otto T.D."/>
            <person name="Quail M.A."/>
            <person name="Sanders M.J."/>
            <person name="van Tonder A."/>
            <person name="Ginger M.L."/>
            <person name="Field M.C."/>
            <person name="Barry J.D."/>
            <person name="Hertz-Fowler C."/>
            <person name="Berriman M."/>
        </authorList>
    </citation>
    <scope>NUCLEOTIDE SEQUENCE</scope>
    <source>
        <strain evidence="1 2">Y486</strain>
    </source>
</reference>
<dbReference type="AlphaFoldDB" id="F9WRD8"/>
<dbReference type="EMBL" id="CAEX01004894">
    <property type="protein sequence ID" value="CCD20122.1"/>
    <property type="molecule type" value="Genomic_DNA"/>
</dbReference>
<dbReference type="VEuPathDB" id="TriTrypDB:TvY486_0028880"/>
<sequence>MERVGVVFEASQKPTKGWVAPFTVVGEKPAWLRRRFVALPKGKNDHDDCEADAPLPRVPCYLHAAFGEVTIVFDFKASFFQVSLPQGNRASFRCRMETGMLVKHVRLPMGYKCSPGMLRTVARALAGDTAVMSSRCAALKSLKMRVWIDNIRTSGPRRGVEKRGRVATQNARQCVATLGE</sequence>
<dbReference type="SUPFAM" id="SSF56672">
    <property type="entry name" value="DNA/RNA polymerases"/>
    <property type="match status" value="1"/>
</dbReference>
<organism evidence="1 2">
    <name type="scientific">Trypanosoma vivax (strain Y486)</name>
    <dbReference type="NCBI Taxonomy" id="1055687"/>
    <lineage>
        <taxon>Eukaryota</taxon>
        <taxon>Discoba</taxon>
        <taxon>Euglenozoa</taxon>
        <taxon>Kinetoplastea</taxon>
        <taxon>Metakinetoplastina</taxon>
        <taxon>Trypanosomatida</taxon>
        <taxon>Trypanosomatidae</taxon>
        <taxon>Trypanosoma</taxon>
        <taxon>Duttonella</taxon>
    </lineage>
</organism>
<proteinExistence type="predicted"/>
<protein>
    <recommendedName>
        <fullName evidence="3">Reverse transcriptase domain-containing protein</fullName>
    </recommendedName>
</protein>
<dbReference type="InterPro" id="IPR043502">
    <property type="entry name" value="DNA/RNA_pol_sf"/>
</dbReference>
<dbReference type="Proteomes" id="UP000009027">
    <property type="component" value="Unassembled WGS sequence"/>
</dbReference>
<evidence type="ECO:0000313" key="2">
    <source>
        <dbReference type="Proteomes" id="UP000009027"/>
    </source>
</evidence>
<name>F9WRD8_TRYVY</name>
<gene>
    <name evidence="1" type="ORF">TvY486_0028880</name>
</gene>
<evidence type="ECO:0008006" key="3">
    <source>
        <dbReference type="Google" id="ProtNLM"/>
    </source>
</evidence>
<keyword evidence="2" id="KW-1185">Reference proteome</keyword>
<accession>F9WRD8</accession>
<evidence type="ECO:0000313" key="1">
    <source>
        <dbReference type="EMBL" id="CCD20122.1"/>
    </source>
</evidence>